<accession>A0A8S2X5M9</accession>
<name>A0A8S2X5M9_9BILA</name>
<dbReference type="Proteomes" id="UP000681720">
    <property type="component" value="Unassembled WGS sequence"/>
</dbReference>
<protein>
    <submittedName>
        <fullName evidence="1">Uncharacterized protein</fullName>
    </submittedName>
</protein>
<dbReference type="EMBL" id="CAJOBJ010075590">
    <property type="protein sequence ID" value="CAF4478725.1"/>
    <property type="molecule type" value="Genomic_DNA"/>
</dbReference>
<dbReference type="AlphaFoldDB" id="A0A8S2X5M9"/>
<reference evidence="1" key="1">
    <citation type="submission" date="2021-02" db="EMBL/GenBank/DDBJ databases">
        <authorList>
            <person name="Nowell W R."/>
        </authorList>
    </citation>
    <scope>NUCLEOTIDE SEQUENCE</scope>
</reference>
<comment type="caution">
    <text evidence="1">The sequence shown here is derived from an EMBL/GenBank/DDBJ whole genome shotgun (WGS) entry which is preliminary data.</text>
</comment>
<gene>
    <name evidence="1" type="ORF">GIL414_LOCUS33700</name>
</gene>
<evidence type="ECO:0000313" key="2">
    <source>
        <dbReference type="Proteomes" id="UP000681720"/>
    </source>
</evidence>
<feature type="non-terminal residue" evidence="1">
    <location>
        <position position="26"/>
    </location>
</feature>
<proteinExistence type="predicted"/>
<evidence type="ECO:0000313" key="1">
    <source>
        <dbReference type="EMBL" id="CAF4478725.1"/>
    </source>
</evidence>
<sequence>MELPEPNGEKKIFQEKVFIPVQQHPE</sequence>
<organism evidence="1 2">
    <name type="scientific">Rotaria magnacalcarata</name>
    <dbReference type="NCBI Taxonomy" id="392030"/>
    <lineage>
        <taxon>Eukaryota</taxon>
        <taxon>Metazoa</taxon>
        <taxon>Spiralia</taxon>
        <taxon>Gnathifera</taxon>
        <taxon>Rotifera</taxon>
        <taxon>Eurotatoria</taxon>
        <taxon>Bdelloidea</taxon>
        <taxon>Philodinida</taxon>
        <taxon>Philodinidae</taxon>
        <taxon>Rotaria</taxon>
    </lineage>
</organism>